<feature type="signal peptide" evidence="2">
    <location>
        <begin position="1"/>
        <end position="20"/>
    </location>
</feature>
<dbReference type="EMBL" id="QMBQ01000002">
    <property type="protein sequence ID" value="RAZ78109.1"/>
    <property type="molecule type" value="Genomic_DNA"/>
</dbReference>
<feature type="chain" id="PRO_5016449988" evidence="2">
    <location>
        <begin position="21"/>
        <end position="189"/>
    </location>
</feature>
<feature type="compositionally biased region" description="Low complexity" evidence="1">
    <location>
        <begin position="151"/>
        <end position="167"/>
    </location>
</feature>
<proteinExistence type="predicted"/>
<keyword evidence="4" id="KW-1185">Reference proteome</keyword>
<dbReference type="RefSeq" id="WP_112126373.1">
    <property type="nucleotide sequence ID" value="NZ_QMBQ01000002.1"/>
</dbReference>
<name>A0A330GUX4_9HYPH</name>
<evidence type="ECO:0000313" key="3">
    <source>
        <dbReference type="EMBL" id="RAZ78109.1"/>
    </source>
</evidence>
<accession>A0A330GUX4</accession>
<evidence type="ECO:0000256" key="2">
    <source>
        <dbReference type="SAM" id="SignalP"/>
    </source>
</evidence>
<evidence type="ECO:0000256" key="1">
    <source>
        <dbReference type="SAM" id="MobiDB-lite"/>
    </source>
</evidence>
<reference evidence="3 4" key="1">
    <citation type="submission" date="2018-07" db="EMBL/GenBank/DDBJ databases">
        <title>Diversity of Mesorhizobium strains in Brazil.</title>
        <authorList>
            <person name="Helene L.C.F."/>
            <person name="Dall'Agnol R."/>
            <person name="Delamuta J.R.M."/>
            <person name="Hungria M."/>
        </authorList>
    </citation>
    <scope>NUCLEOTIDE SEQUENCE [LARGE SCALE GENOMIC DNA]</scope>
    <source>
        <strain evidence="3 4">CNPSo 3140</strain>
    </source>
</reference>
<dbReference type="OrthoDB" id="5856427at2"/>
<comment type="caution">
    <text evidence="3">The sequence shown here is derived from an EMBL/GenBank/DDBJ whole genome shotgun (WGS) entry which is preliminary data.</text>
</comment>
<dbReference type="AlphaFoldDB" id="A0A330GUX4"/>
<gene>
    <name evidence="3" type="ORF">DPM35_05770</name>
</gene>
<feature type="region of interest" description="Disordered" evidence="1">
    <location>
        <begin position="137"/>
        <end position="189"/>
    </location>
</feature>
<evidence type="ECO:0000313" key="4">
    <source>
        <dbReference type="Proteomes" id="UP000251956"/>
    </source>
</evidence>
<sequence>MRKVLRASQVLTLSLLPVLAAVSQGLAEDILNLNQNQTGFSLPGVTLPQGQDEVHASDGTTCRSAVSGSGAYLDLGIIHGNNSSNQANSDIATYGRVVIPIGRTPKRVDCSRLYELEVERLQLELKLLKMGLGADGQTTGSVPASAPQGPAPQTSAAQANAAQVKSAGWANEGWSIRGTTGNEKKKKRK</sequence>
<organism evidence="3 4">
    <name type="scientific">Mesorhizobium atlanticum</name>
    <dbReference type="NCBI Taxonomy" id="2233532"/>
    <lineage>
        <taxon>Bacteria</taxon>
        <taxon>Pseudomonadati</taxon>
        <taxon>Pseudomonadota</taxon>
        <taxon>Alphaproteobacteria</taxon>
        <taxon>Hyphomicrobiales</taxon>
        <taxon>Phyllobacteriaceae</taxon>
        <taxon>Mesorhizobium</taxon>
    </lineage>
</organism>
<dbReference type="Proteomes" id="UP000251956">
    <property type="component" value="Unassembled WGS sequence"/>
</dbReference>
<keyword evidence="2" id="KW-0732">Signal</keyword>
<protein>
    <submittedName>
        <fullName evidence="3">Uncharacterized protein</fullName>
    </submittedName>
</protein>